<sequence>MAERKRSKDMRRETEELPLAEGEVDQQGRDKGRLARRIGTRDEEKRATERPAGATRVRGADEDPDESGEQSE</sequence>
<proteinExistence type="predicted"/>
<feature type="region of interest" description="Disordered" evidence="1">
    <location>
        <begin position="1"/>
        <end position="72"/>
    </location>
</feature>
<organism evidence="2 3">
    <name type="scientific">Rhodosalinus sediminis</name>
    <dbReference type="NCBI Taxonomy" id="1940533"/>
    <lineage>
        <taxon>Bacteria</taxon>
        <taxon>Pseudomonadati</taxon>
        <taxon>Pseudomonadota</taxon>
        <taxon>Alphaproteobacteria</taxon>
        <taxon>Rhodobacterales</taxon>
        <taxon>Paracoccaceae</taxon>
        <taxon>Rhodosalinus</taxon>
    </lineage>
</organism>
<protein>
    <submittedName>
        <fullName evidence="2">Uncharacterized protein</fullName>
    </submittedName>
</protein>
<gene>
    <name evidence="2" type="ORF">DRV84_10500</name>
</gene>
<evidence type="ECO:0000256" key="1">
    <source>
        <dbReference type="SAM" id="MobiDB-lite"/>
    </source>
</evidence>
<feature type="compositionally biased region" description="Basic and acidic residues" evidence="1">
    <location>
        <begin position="26"/>
        <end position="49"/>
    </location>
</feature>
<dbReference type="OrthoDB" id="7868955at2"/>
<dbReference type="AlphaFoldDB" id="A0A3D9BR86"/>
<dbReference type="EMBL" id="QOHR01000014">
    <property type="protein sequence ID" value="REC56043.1"/>
    <property type="molecule type" value="Genomic_DNA"/>
</dbReference>
<name>A0A3D9BR86_9RHOB</name>
<feature type="compositionally biased region" description="Basic and acidic residues" evidence="1">
    <location>
        <begin position="1"/>
        <end position="15"/>
    </location>
</feature>
<evidence type="ECO:0000313" key="2">
    <source>
        <dbReference type="EMBL" id="REC56043.1"/>
    </source>
</evidence>
<feature type="compositionally biased region" description="Acidic residues" evidence="1">
    <location>
        <begin position="62"/>
        <end position="72"/>
    </location>
</feature>
<dbReference type="RefSeq" id="WP_115980235.1">
    <property type="nucleotide sequence ID" value="NZ_QOHR01000014.1"/>
</dbReference>
<dbReference type="Proteomes" id="UP000257131">
    <property type="component" value="Unassembled WGS sequence"/>
</dbReference>
<evidence type="ECO:0000313" key="3">
    <source>
        <dbReference type="Proteomes" id="UP000257131"/>
    </source>
</evidence>
<keyword evidence="3" id="KW-1185">Reference proteome</keyword>
<reference evidence="2 3" key="1">
    <citation type="journal article" date="2017" name="Int. J. Syst. Evol. Microbiol.">
        <title>Rhodosalinus sediminis gen. nov., sp. nov., isolated from marine saltern.</title>
        <authorList>
            <person name="Guo L.Y."/>
            <person name="Ling S.K."/>
            <person name="Li C.M."/>
            <person name="Chen G.J."/>
            <person name="Du Z.J."/>
        </authorList>
    </citation>
    <scope>NUCLEOTIDE SEQUENCE [LARGE SCALE GENOMIC DNA]</scope>
    <source>
        <strain evidence="2 3">WDN1C137</strain>
    </source>
</reference>
<accession>A0A3D9BR86</accession>
<comment type="caution">
    <text evidence="2">The sequence shown here is derived from an EMBL/GenBank/DDBJ whole genome shotgun (WGS) entry which is preliminary data.</text>
</comment>